<dbReference type="EMBL" id="JAAALK010000082">
    <property type="protein sequence ID" value="KAG8087161.1"/>
    <property type="molecule type" value="Genomic_DNA"/>
</dbReference>
<reference evidence="1" key="2">
    <citation type="submission" date="2021-02" db="EMBL/GenBank/DDBJ databases">
        <authorList>
            <person name="Kimball J.A."/>
            <person name="Haas M.W."/>
            <person name="Macchietto M."/>
            <person name="Kono T."/>
            <person name="Duquette J."/>
            <person name="Shao M."/>
        </authorList>
    </citation>
    <scope>NUCLEOTIDE SEQUENCE</scope>
    <source>
        <tissue evidence="1">Fresh leaf tissue</tissue>
    </source>
</reference>
<accession>A0A8J6BKY5</accession>
<dbReference type="AlphaFoldDB" id="A0A8J6BKY5"/>
<proteinExistence type="predicted"/>
<sequence>MDRWTQTKKAGVTGELMEEVRRVMEEVRREWARGHELTDMRIIEPLRHCMDRAREILEGNVTRKTRKLNHDAEQF</sequence>
<gene>
    <name evidence="1" type="ORF">GUJ93_ZPchr0010g7746</name>
</gene>
<reference evidence="1" key="1">
    <citation type="journal article" date="2021" name="bioRxiv">
        <title>Whole Genome Assembly and Annotation of Northern Wild Rice, Zizania palustris L., Supports a Whole Genome Duplication in the Zizania Genus.</title>
        <authorList>
            <person name="Haas M."/>
            <person name="Kono T."/>
            <person name="Macchietto M."/>
            <person name="Millas R."/>
            <person name="McGilp L."/>
            <person name="Shao M."/>
            <person name="Duquette J."/>
            <person name="Hirsch C.N."/>
            <person name="Kimball J."/>
        </authorList>
    </citation>
    <scope>NUCLEOTIDE SEQUENCE</scope>
    <source>
        <tissue evidence="1">Fresh leaf tissue</tissue>
    </source>
</reference>
<name>A0A8J6BKY5_ZIZPA</name>
<protein>
    <submittedName>
        <fullName evidence="1">Uncharacterized protein</fullName>
    </submittedName>
</protein>
<keyword evidence="2" id="KW-1185">Reference proteome</keyword>
<dbReference type="Proteomes" id="UP000729402">
    <property type="component" value="Unassembled WGS sequence"/>
</dbReference>
<evidence type="ECO:0000313" key="2">
    <source>
        <dbReference type="Proteomes" id="UP000729402"/>
    </source>
</evidence>
<evidence type="ECO:0000313" key="1">
    <source>
        <dbReference type="EMBL" id="KAG8087161.1"/>
    </source>
</evidence>
<organism evidence="1 2">
    <name type="scientific">Zizania palustris</name>
    <name type="common">Northern wild rice</name>
    <dbReference type="NCBI Taxonomy" id="103762"/>
    <lineage>
        <taxon>Eukaryota</taxon>
        <taxon>Viridiplantae</taxon>
        <taxon>Streptophyta</taxon>
        <taxon>Embryophyta</taxon>
        <taxon>Tracheophyta</taxon>
        <taxon>Spermatophyta</taxon>
        <taxon>Magnoliopsida</taxon>
        <taxon>Liliopsida</taxon>
        <taxon>Poales</taxon>
        <taxon>Poaceae</taxon>
        <taxon>BOP clade</taxon>
        <taxon>Oryzoideae</taxon>
        <taxon>Oryzeae</taxon>
        <taxon>Zizaniinae</taxon>
        <taxon>Zizania</taxon>
    </lineage>
</organism>
<comment type="caution">
    <text evidence="1">The sequence shown here is derived from an EMBL/GenBank/DDBJ whole genome shotgun (WGS) entry which is preliminary data.</text>
</comment>